<dbReference type="PANTHER" id="PTHR43065:SF10">
    <property type="entry name" value="PEROXIDE STRESS-ACTIVATED HISTIDINE KINASE MAK3"/>
    <property type="match status" value="1"/>
</dbReference>
<dbReference type="SUPFAM" id="SSF55874">
    <property type="entry name" value="ATPase domain of HSP90 chaperone/DNA topoisomerase II/histidine kinase"/>
    <property type="match status" value="1"/>
</dbReference>
<feature type="domain" description="Histidine kinase" evidence="10">
    <location>
        <begin position="360"/>
        <end position="566"/>
    </location>
</feature>
<accession>A6FYD1</accession>
<dbReference type="Gene3D" id="1.10.287.130">
    <property type="match status" value="1"/>
</dbReference>
<keyword evidence="9" id="KW-1133">Transmembrane helix</keyword>
<keyword evidence="3" id="KW-0597">Phosphoprotein</keyword>
<keyword evidence="5" id="KW-0547">Nucleotide-binding</keyword>
<dbReference type="InterPro" id="IPR005467">
    <property type="entry name" value="His_kinase_dom"/>
</dbReference>
<dbReference type="EMBL" id="ABCS01000003">
    <property type="protein sequence ID" value="EDM81510.1"/>
    <property type="molecule type" value="Genomic_DNA"/>
</dbReference>
<proteinExistence type="predicted"/>
<dbReference type="GO" id="GO:0000155">
    <property type="term" value="F:phosphorelay sensor kinase activity"/>
    <property type="evidence" value="ECO:0007669"/>
    <property type="project" value="InterPro"/>
</dbReference>
<dbReference type="SUPFAM" id="SSF47384">
    <property type="entry name" value="Homodimeric domain of signal transducing histidine kinase"/>
    <property type="match status" value="1"/>
</dbReference>
<dbReference type="PANTHER" id="PTHR43065">
    <property type="entry name" value="SENSOR HISTIDINE KINASE"/>
    <property type="match status" value="1"/>
</dbReference>
<feature type="transmembrane region" description="Helical" evidence="9">
    <location>
        <begin position="133"/>
        <end position="150"/>
    </location>
</feature>
<dbReference type="Gene3D" id="3.30.450.20">
    <property type="entry name" value="PAS domain"/>
    <property type="match status" value="1"/>
</dbReference>
<dbReference type="Pfam" id="PF02518">
    <property type="entry name" value="HATPase_c"/>
    <property type="match status" value="1"/>
</dbReference>
<dbReference type="Pfam" id="PF13426">
    <property type="entry name" value="PAS_9"/>
    <property type="match status" value="1"/>
</dbReference>
<dbReference type="STRING" id="391625.PPSIR1_40005"/>
<dbReference type="Pfam" id="PF25323">
    <property type="entry name" value="6TM_PilS"/>
    <property type="match status" value="1"/>
</dbReference>
<evidence type="ECO:0000313" key="12">
    <source>
        <dbReference type="EMBL" id="EDM81510.1"/>
    </source>
</evidence>
<organism evidence="12 13">
    <name type="scientific">Plesiocystis pacifica SIR-1</name>
    <dbReference type="NCBI Taxonomy" id="391625"/>
    <lineage>
        <taxon>Bacteria</taxon>
        <taxon>Pseudomonadati</taxon>
        <taxon>Myxococcota</taxon>
        <taxon>Polyangia</taxon>
        <taxon>Nannocystales</taxon>
        <taxon>Nannocystaceae</taxon>
        <taxon>Plesiocystis</taxon>
    </lineage>
</organism>
<name>A6FYD1_9BACT</name>
<dbReference type="Proteomes" id="UP000005801">
    <property type="component" value="Unassembled WGS sequence"/>
</dbReference>
<dbReference type="RefSeq" id="WP_006969480.1">
    <property type="nucleotide sequence ID" value="NZ_ABCS01000003.1"/>
</dbReference>
<dbReference type="AlphaFoldDB" id="A6FYD1"/>
<evidence type="ECO:0000256" key="6">
    <source>
        <dbReference type="ARBA" id="ARBA00022777"/>
    </source>
</evidence>
<dbReference type="CDD" id="cd00130">
    <property type="entry name" value="PAS"/>
    <property type="match status" value="1"/>
</dbReference>
<dbReference type="CDD" id="cd00082">
    <property type="entry name" value="HisKA"/>
    <property type="match status" value="1"/>
</dbReference>
<dbReference type="InterPro" id="IPR036097">
    <property type="entry name" value="HisK_dim/P_sf"/>
</dbReference>
<dbReference type="GO" id="GO:0005524">
    <property type="term" value="F:ATP binding"/>
    <property type="evidence" value="ECO:0007669"/>
    <property type="project" value="UniProtKB-KW"/>
</dbReference>
<evidence type="ECO:0000313" key="13">
    <source>
        <dbReference type="Proteomes" id="UP000005801"/>
    </source>
</evidence>
<dbReference type="InterPro" id="IPR003661">
    <property type="entry name" value="HisK_dim/P_dom"/>
</dbReference>
<dbReference type="PRINTS" id="PR00344">
    <property type="entry name" value="BCTRLSENSOR"/>
</dbReference>
<keyword evidence="7" id="KW-0067">ATP-binding</keyword>
<evidence type="ECO:0000256" key="9">
    <source>
        <dbReference type="SAM" id="Phobius"/>
    </source>
</evidence>
<evidence type="ECO:0000256" key="7">
    <source>
        <dbReference type="ARBA" id="ARBA00022840"/>
    </source>
</evidence>
<protein>
    <recommendedName>
        <fullName evidence="2">histidine kinase</fullName>
        <ecNumber evidence="2">2.7.13.3</ecNumber>
    </recommendedName>
</protein>
<keyword evidence="4" id="KW-0808">Transferase</keyword>
<feature type="transmembrane region" description="Helical" evidence="9">
    <location>
        <begin position="157"/>
        <end position="177"/>
    </location>
</feature>
<dbReference type="PROSITE" id="PS50109">
    <property type="entry name" value="HIS_KIN"/>
    <property type="match status" value="1"/>
</dbReference>
<dbReference type="InterPro" id="IPR003594">
    <property type="entry name" value="HATPase_dom"/>
</dbReference>
<dbReference type="InterPro" id="IPR004358">
    <property type="entry name" value="Sig_transdc_His_kin-like_C"/>
</dbReference>
<keyword evidence="9" id="KW-0812">Transmembrane</keyword>
<dbReference type="InterPro" id="IPR000014">
    <property type="entry name" value="PAS"/>
</dbReference>
<feature type="transmembrane region" description="Helical" evidence="9">
    <location>
        <begin position="76"/>
        <end position="95"/>
    </location>
</feature>
<evidence type="ECO:0000256" key="1">
    <source>
        <dbReference type="ARBA" id="ARBA00000085"/>
    </source>
</evidence>
<comment type="catalytic activity">
    <reaction evidence="1">
        <text>ATP + protein L-histidine = ADP + protein N-phospho-L-histidine.</text>
        <dbReference type="EC" id="2.7.13.3"/>
    </reaction>
</comment>
<sequence>MAETEQPPSLGGDLSVDMLRPAGVRTRLPDPNVEAHRRRISYFMLLRLLLLAAFLLFTVTTVWFDAEHDIAVRDTVIWVIIGGGFLLTITSGWMLRQREGVPLRRKQLDRIAALQSAADVVFVSTAVWLTGGVLSGLVFLFPIAVLGAAMMGDRRQIWLTAATCGAFFGLVSLAQFLDWIHLGLGAGEAVTPQTLLIALLRATGAIGAIALLSSRLNTQLLVSESHVEGLLTLNENIVRSLTSGLLTVDHTGRVLFINPTGRELLLRNDVLAGLDCEEVLPGLAKHLADSGVHDHRFELSHERPDGRTINIGLSCSPLLDEEGSFLGHVVNFRDVTELREMERVLRRSERLAALGGLAASVAHEVRNPLAAISGCAELLDTLDANDEDRRLIRVIRRESVRLNEIVTELLDYTRPRKLERAPVDLCQALRELAEAFEADPQNAAIDLALELPPTPVHAELDSSQITQVLWNLVRNGAQAMAHEGRLELGVVASLEFVHIHVRDQGRGIPDKDLEHIFEPFFSTKDGGSGIGLALVQRIVEDHGGDIEVYSRVGEGTRFMVNLPKLG</sequence>
<feature type="domain" description="PAC" evidence="11">
    <location>
        <begin position="295"/>
        <end position="347"/>
    </location>
</feature>
<evidence type="ECO:0000259" key="10">
    <source>
        <dbReference type="PROSITE" id="PS50109"/>
    </source>
</evidence>
<keyword evidence="9" id="KW-0472">Membrane</keyword>
<dbReference type="PROSITE" id="PS50113">
    <property type="entry name" value="PAC"/>
    <property type="match status" value="1"/>
</dbReference>
<evidence type="ECO:0000256" key="8">
    <source>
        <dbReference type="ARBA" id="ARBA00023012"/>
    </source>
</evidence>
<comment type="caution">
    <text evidence="12">The sequence shown here is derived from an EMBL/GenBank/DDBJ whole genome shotgun (WGS) entry which is preliminary data.</text>
</comment>
<keyword evidence="6 12" id="KW-0418">Kinase</keyword>
<evidence type="ECO:0000259" key="11">
    <source>
        <dbReference type="PROSITE" id="PS50113"/>
    </source>
</evidence>
<dbReference type="SMART" id="SM00387">
    <property type="entry name" value="HATPase_c"/>
    <property type="match status" value="1"/>
</dbReference>
<evidence type="ECO:0000256" key="3">
    <source>
        <dbReference type="ARBA" id="ARBA00022553"/>
    </source>
</evidence>
<dbReference type="Pfam" id="PF00512">
    <property type="entry name" value="HisKA"/>
    <property type="match status" value="1"/>
</dbReference>
<dbReference type="Gene3D" id="3.30.565.10">
    <property type="entry name" value="Histidine kinase-like ATPase, C-terminal domain"/>
    <property type="match status" value="1"/>
</dbReference>
<feature type="transmembrane region" description="Helical" evidence="9">
    <location>
        <begin position="45"/>
        <end position="64"/>
    </location>
</feature>
<dbReference type="eggNOG" id="COG5000">
    <property type="taxonomic scope" value="Bacteria"/>
</dbReference>
<dbReference type="OrthoDB" id="9773941at2"/>
<keyword evidence="13" id="KW-1185">Reference proteome</keyword>
<evidence type="ECO:0000256" key="2">
    <source>
        <dbReference type="ARBA" id="ARBA00012438"/>
    </source>
</evidence>
<keyword evidence="8" id="KW-0902">Two-component regulatory system</keyword>
<dbReference type="SUPFAM" id="SSF55785">
    <property type="entry name" value="PYP-like sensor domain (PAS domain)"/>
    <property type="match status" value="1"/>
</dbReference>
<dbReference type="InterPro" id="IPR000700">
    <property type="entry name" value="PAS-assoc_C"/>
</dbReference>
<dbReference type="InterPro" id="IPR036890">
    <property type="entry name" value="HATPase_C_sf"/>
</dbReference>
<evidence type="ECO:0000256" key="4">
    <source>
        <dbReference type="ARBA" id="ARBA00022679"/>
    </source>
</evidence>
<dbReference type="SMART" id="SM00388">
    <property type="entry name" value="HisKA"/>
    <property type="match status" value="1"/>
</dbReference>
<gene>
    <name evidence="12" type="ORF">PPSIR1_40005</name>
</gene>
<reference evidence="12 13" key="1">
    <citation type="submission" date="2007-06" db="EMBL/GenBank/DDBJ databases">
        <authorList>
            <person name="Shimkets L."/>
            <person name="Ferriera S."/>
            <person name="Johnson J."/>
            <person name="Kravitz S."/>
            <person name="Beeson K."/>
            <person name="Sutton G."/>
            <person name="Rogers Y.-H."/>
            <person name="Friedman R."/>
            <person name="Frazier M."/>
            <person name="Venter J.C."/>
        </authorList>
    </citation>
    <scope>NUCLEOTIDE SEQUENCE [LARGE SCALE GENOMIC DNA]</scope>
    <source>
        <strain evidence="12 13">SIR-1</strain>
    </source>
</reference>
<dbReference type="InterPro" id="IPR035965">
    <property type="entry name" value="PAS-like_dom_sf"/>
</dbReference>
<evidence type="ECO:0000256" key="5">
    <source>
        <dbReference type="ARBA" id="ARBA00022741"/>
    </source>
</evidence>
<dbReference type="EC" id="2.7.13.3" evidence="2"/>